<feature type="compositionally biased region" description="Low complexity" evidence="3">
    <location>
        <begin position="354"/>
        <end position="398"/>
    </location>
</feature>
<dbReference type="GO" id="GO:0016020">
    <property type="term" value="C:membrane"/>
    <property type="evidence" value="ECO:0007669"/>
    <property type="project" value="TreeGrafter"/>
</dbReference>
<gene>
    <name evidence="5" type="ORF">B9O19_01528</name>
</gene>
<dbReference type="InterPro" id="IPR002509">
    <property type="entry name" value="NODB_dom"/>
</dbReference>
<keyword evidence="1" id="KW-0479">Metal-binding</keyword>
<proteinExistence type="predicted"/>
<dbReference type="GO" id="GO:0016810">
    <property type="term" value="F:hydrolase activity, acting on carbon-nitrogen (but not peptide) bonds"/>
    <property type="evidence" value="ECO:0007669"/>
    <property type="project" value="InterPro"/>
</dbReference>
<dbReference type="InterPro" id="IPR011330">
    <property type="entry name" value="Glyco_hydro/deAcase_b/a-brl"/>
</dbReference>
<evidence type="ECO:0000313" key="5">
    <source>
        <dbReference type="EMBL" id="AUO19688.1"/>
    </source>
</evidence>
<feature type="region of interest" description="Disordered" evidence="3">
    <location>
        <begin position="353"/>
        <end position="398"/>
    </location>
</feature>
<evidence type="ECO:0000313" key="6">
    <source>
        <dbReference type="Proteomes" id="UP000235589"/>
    </source>
</evidence>
<keyword evidence="6" id="KW-1185">Reference proteome</keyword>
<evidence type="ECO:0000256" key="2">
    <source>
        <dbReference type="ARBA" id="ARBA00022801"/>
    </source>
</evidence>
<evidence type="ECO:0000259" key="4">
    <source>
        <dbReference type="PROSITE" id="PS51677"/>
    </source>
</evidence>
<dbReference type="CDD" id="cd10954">
    <property type="entry name" value="CE4_CtAXE_like"/>
    <property type="match status" value="1"/>
</dbReference>
<dbReference type="InterPro" id="IPR050248">
    <property type="entry name" value="Polysacc_deacetylase_ArnD"/>
</dbReference>
<sequence length="398" mass="43512">MKKVLGCVLLAAILVICLGMRGVVPVDVDQKADDTKVTMYAEDGRSEQFDPSEAEAQKSVGWYDNFNDVITTMWKDDGSSIVVFKADVSKYEKDGYTTNHDSIFSKVFNPATEEEKDVLKSEVQTYIDNGWKRGNGKVDPDKPMVCLTFDDGPNPATTTKLLKALEENNARATFFMLGNLVKNVKGGSDTINKMKDIGCELGSHTYDHTQLTKLGTDALKKQVQDTNDNINDIAGQGATVLRPPYGSYNDNVKSVCQSLDQPIILWSIDTLDWKTKNADTSFRNVMDQVKDGDIILFHDIYEPSVEAAIRLIPALQDAGYQLVTVSEMGEAKIGGLKPGEVYTDFWDSTVKKLTNSSSSSEKSSGSSDSEKSSGSSNNDKKSNSSNSDKGTSSSKSSD</sequence>
<evidence type="ECO:0000256" key="1">
    <source>
        <dbReference type="ARBA" id="ARBA00022723"/>
    </source>
</evidence>
<dbReference type="KEGG" id="mpec:B9O19_01528"/>
<dbReference type="GO" id="GO:0005975">
    <property type="term" value="P:carbohydrate metabolic process"/>
    <property type="evidence" value="ECO:0007669"/>
    <property type="project" value="InterPro"/>
</dbReference>
<dbReference type="GeneID" id="98062919"/>
<feature type="domain" description="NodB homology" evidence="4">
    <location>
        <begin position="143"/>
        <end position="323"/>
    </location>
</feature>
<dbReference type="PANTHER" id="PTHR10587:SF133">
    <property type="entry name" value="CHITIN DEACETYLASE 1-RELATED"/>
    <property type="match status" value="1"/>
</dbReference>
<dbReference type="PROSITE" id="PS51677">
    <property type="entry name" value="NODB"/>
    <property type="match status" value="1"/>
</dbReference>
<dbReference type="Proteomes" id="UP000235589">
    <property type="component" value="Chromosome"/>
</dbReference>
<accession>A0A2K9P4Y7</accession>
<dbReference type="GO" id="GO:0046872">
    <property type="term" value="F:metal ion binding"/>
    <property type="evidence" value="ECO:0007669"/>
    <property type="project" value="UniProtKB-KW"/>
</dbReference>
<reference evidence="5 6" key="1">
    <citation type="submission" date="2017-04" db="EMBL/GenBank/DDBJ databases">
        <title>Monoglobus pectinilyticus 14 draft genome.</title>
        <authorList>
            <person name="Kim C."/>
            <person name="Rosendale D.I."/>
            <person name="Kelly W.J."/>
            <person name="Tannock G.W."/>
            <person name="Patchett M.L."/>
            <person name="Jordens J.Z."/>
        </authorList>
    </citation>
    <scope>NUCLEOTIDE SEQUENCE [LARGE SCALE GENOMIC DNA]</scope>
    <source>
        <strain evidence="5 6">14</strain>
    </source>
</reference>
<dbReference type="Gene3D" id="3.20.20.370">
    <property type="entry name" value="Glycoside hydrolase/deacetylase"/>
    <property type="match status" value="1"/>
</dbReference>
<dbReference type="AlphaFoldDB" id="A0A2K9P4Y7"/>
<dbReference type="OrthoDB" id="9806342at2"/>
<dbReference type="RefSeq" id="WP_102365871.1">
    <property type="nucleotide sequence ID" value="NZ_CP020991.1"/>
</dbReference>
<dbReference type="PANTHER" id="PTHR10587">
    <property type="entry name" value="GLYCOSYL TRANSFERASE-RELATED"/>
    <property type="match status" value="1"/>
</dbReference>
<organism evidence="5 6">
    <name type="scientific">Monoglobus pectinilyticus</name>
    <dbReference type="NCBI Taxonomy" id="1981510"/>
    <lineage>
        <taxon>Bacteria</taxon>
        <taxon>Bacillati</taxon>
        <taxon>Bacillota</taxon>
        <taxon>Clostridia</taxon>
        <taxon>Monoglobales</taxon>
        <taxon>Monoglobaceae</taxon>
        <taxon>Monoglobus</taxon>
    </lineage>
</organism>
<protein>
    <submittedName>
        <fullName evidence="5">Peptidoglycan-N-acetylglucosamine deacetylase family 4</fullName>
    </submittedName>
</protein>
<keyword evidence="2" id="KW-0378">Hydrolase</keyword>
<dbReference type="SUPFAM" id="SSF88713">
    <property type="entry name" value="Glycoside hydrolase/deacetylase"/>
    <property type="match status" value="1"/>
</dbReference>
<dbReference type="EMBL" id="CP020991">
    <property type="protein sequence ID" value="AUO19688.1"/>
    <property type="molecule type" value="Genomic_DNA"/>
</dbReference>
<name>A0A2K9P4Y7_9FIRM</name>
<evidence type="ECO:0000256" key="3">
    <source>
        <dbReference type="SAM" id="MobiDB-lite"/>
    </source>
</evidence>
<dbReference type="Pfam" id="PF01522">
    <property type="entry name" value="Polysacc_deac_1"/>
    <property type="match status" value="1"/>
</dbReference>